<dbReference type="EMBL" id="CP045903">
    <property type="protein sequence ID" value="QQP39279.1"/>
    <property type="molecule type" value="Genomic_DNA"/>
</dbReference>
<dbReference type="EMBL" id="CP045891">
    <property type="protein sequence ID" value="QQP57511.1"/>
    <property type="molecule type" value="Genomic_DNA"/>
</dbReference>
<dbReference type="Proteomes" id="UP000595437">
    <property type="component" value="Chromosome 1"/>
</dbReference>
<dbReference type="EMBL" id="CP045905">
    <property type="protein sequence ID" value="QQP36716.1"/>
    <property type="molecule type" value="Genomic_DNA"/>
</dbReference>
<accession>A0A7T8JWH4</accession>
<evidence type="ECO:0000313" key="1">
    <source>
        <dbReference type="EMBL" id="QQP36716.1"/>
    </source>
</evidence>
<dbReference type="EMBL" id="CP045890">
    <property type="protein sequence ID" value="QQP56055.1"/>
    <property type="molecule type" value="Genomic_DNA"/>
</dbReference>
<evidence type="ECO:0000313" key="2">
    <source>
        <dbReference type="EMBL" id="QQP38830.1"/>
    </source>
</evidence>
<dbReference type="Proteomes" id="UP000595437">
    <property type="component" value="Chromosome 2"/>
</dbReference>
<evidence type="ECO:0000313" key="3">
    <source>
        <dbReference type="EMBL" id="QQP38958.1"/>
    </source>
</evidence>
<dbReference type="Proteomes" id="UP000595437">
    <property type="component" value="Chromosome 14"/>
</dbReference>
<dbReference type="Proteomes" id="UP000595437">
    <property type="component" value="Chromosome 16"/>
</dbReference>
<name>A0A7T8JWH4_CALRO</name>
<dbReference type="EMBL" id="CP045903">
    <property type="protein sequence ID" value="QQP38958.1"/>
    <property type="molecule type" value="Genomic_DNA"/>
</dbReference>
<evidence type="ECO:0000313" key="7">
    <source>
        <dbReference type="EMBL" id="QQP57511.1"/>
    </source>
</evidence>
<sequence length="66" mass="7575">MVPGSLTDSERFRDFLKYLSPDFAVPSRRKLSRDLKVMGSKAKSELTHLLSQQNYVATTGKIYFFT</sequence>
<dbReference type="AlphaFoldDB" id="A0A7T8JWH4"/>
<dbReference type="EMBL" id="CP045902">
    <property type="protein sequence ID" value="QQP38830.1"/>
    <property type="molecule type" value="Genomic_DNA"/>
</dbReference>
<evidence type="ECO:0000313" key="8">
    <source>
        <dbReference type="Proteomes" id="UP000595437"/>
    </source>
</evidence>
<dbReference type="EMBL" id="CP045894">
    <property type="protein sequence ID" value="QQP54870.1"/>
    <property type="molecule type" value="Genomic_DNA"/>
</dbReference>
<reference evidence="8" key="1">
    <citation type="submission" date="2021-01" db="EMBL/GenBank/DDBJ databases">
        <title>Caligus Genome Assembly.</title>
        <authorList>
            <person name="Gallardo-Escarate C."/>
        </authorList>
    </citation>
    <scope>NUCLEOTIDE SEQUENCE [LARGE SCALE GENOMIC DNA]</scope>
</reference>
<dbReference type="Proteomes" id="UP000595437">
    <property type="component" value="Chromosome 5"/>
</dbReference>
<evidence type="ECO:0000313" key="5">
    <source>
        <dbReference type="EMBL" id="QQP54870.1"/>
    </source>
</evidence>
<evidence type="ECO:0000313" key="4">
    <source>
        <dbReference type="EMBL" id="QQP39279.1"/>
    </source>
</evidence>
<protein>
    <submittedName>
        <fullName evidence="1">Uncharacterized protein</fullName>
    </submittedName>
</protein>
<dbReference type="Proteomes" id="UP000595437">
    <property type="component" value="Chromosome 13"/>
</dbReference>
<reference evidence="1" key="2">
    <citation type="journal article" name="Sci. Data">
        <title>Chromosome-scale genome assembly of the sea louse Caligus rogercresseyi by SMRT sequencing and Hi-C analysis.</title>
        <authorList>
            <person name="Gallardo-Escarate C."/>
            <person name="Valenzuela-Munoz V."/>
            <person name="Nunez-Acuna G."/>
            <person name="Valenzuela-Miranda D."/>
            <person name="Goncalves A.T."/>
            <person name="Escobar-Sepulveda H."/>
            <person name="Liachko I."/>
            <person name="Nelson B."/>
            <person name="Roberts S."/>
            <person name="Warren W."/>
        </authorList>
    </citation>
    <scope>NUCLEOTIDE SEQUENCE</scope>
    <source>
        <tissue evidence="1">Whole tissue</tissue>
    </source>
</reference>
<gene>
    <name evidence="6" type="ORF">FKW44_000601</name>
    <name evidence="7" type="ORF">FKW44_002525</name>
    <name evidence="5" type="ORF">FKW44_007852</name>
    <name evidence="2" type="ORF">FKW44_019522</name>
    <name evidence="3" type="ORF">FKW44_019687</name>
    <name evidence="4" type="ORF">FKW44_020107</name>
    <name evidence="1" type="ORF">FKW44_021892</name>
</gene>
<proteinExistence type="predicted"/>
<keyword evidence="8" id="KW-1185">Reference proteome</keyword>
<organism evidence="1 8">
    <name type="scientific">Caligus rogercresseyi</name>
    <name type="common">Sea louse</name>
    <dbReference type="NCBI Taxonomy" id="217165"/>
    <lineage>
        <taxon>Eukaryota</taxon>
        <taxon>Metazoa</taxon>
        <taxon>Ecdysozoa</taxon>
        <taxon>Arthropoda</taxon>
        <taxon>Crustacea</taxon>
        <taxon>Multicrustacea</taxon>
        <taxon>Hexanauplia</taxon>
        <taxon>Copepoda</taxon>
        <taxon>Siphonostomatoida</taxon>
        <taxon>Caligidae</taxon>
        <taxon>Caligus</taxon>
    </lineage>
</organism>
<evidence type="ECO:0000313" key="6">
    <source>
        <dbReference type="EMBL" id="QQP56055.1"/>
    </source>
</evidence>